<keyword evidence="5" id="KW-1185">Reference proteome</keyword>
<proteinExistence type="predicted"/>
<evidence type="ECO:0000256" key="1">
    <source>
        <dbReference type="SAM" id="MobiDB-lite"/>
    </source>
</evidence>
<dbReference type="AlphaFoldDB" id="A0A835Y1B8"/>
<name>A0A835Y1B8_9CHLO</name>
<evidence type="ECO:0000313" key="4">
    <source>
        <dbReference type="EMBL" id="KAG2494777.1"/>
    </source>
</evidence>
<protein>
    <recommendedName>
        <fullName evidence="3">Peptidase M11 gametolysin domain-containing protein</fullName>
    </recommendedName>
</protein>
<organism evidence="4 5">
    <name type="scientific">Edaphochlamys debaryana</name>
    <dbReference type="NCBI Taxonomy" id="47281"/>
    <lineage>
        <taxon>Eukaryota</taxon>
        <taxon>Viridiplantae</taxon>
        <taxon>Chlorophyta</taxon>
        <taxon>core chlorophytes</taxon>
        <taxon>Chlorophyceae</taxon>
        <taxon>CS clade</taxon>
        <taxon>Chlamydomonadales</taxon>
        <taxon>Chlamydomonadales incertae sedis</taxon>
        <taxon>Edaphochlamys</taxon>
    </lineage>
</organism>
<feature type="signal peptide" evidence="2">
    <location>
        <begin position="1"/>
        <end position="28"/>
    </location>
</feature>
<feature type="region of interest" description="Disordered" evidence="1">
    <location>
        <begin position="498"/>
        <end position="681"/>
    </location>
</feature>
<dbReference type="PANTHER" id="PTHR24216">
    <property type="entry name" value="PAXILLIN-RELATED"/>
    <property type="match status" value="1"/>
</dbReference>
<evidence type="ECO:0000259" key="3">
    <source>
        <dbReference type="Pfam" id="PF05548"/>
    </source>
</evidence>
<dbReference type="Pfam" id="PF05548">
    <property type="entry name" value="Peptidase_M11"/>
    <property type="match status" value="1"/>
</dbReference>
<feature type="domain" description="Peptidase M11 gametolysin" evidence="3">
    <location>
        <begin position="148"/>
        <end position="428"/>
    </location>
</feature>
<feature type="compositionally biased region" description="Pro residues" evidence="1">
    <location>
        <begin position="672"/>
        <end position="681"/>
    </location>
</feature>
<feature type="compositionally biased region" description="Pro residues" evidence="1">
    <location>
        <begin position="648"/>
        <end position="664"/>
    </location>
</feature>
<comment type="caution">
    <text evidence="4">The sequence shown here is derived from an EMBL/GenBank/DDBJ whole genome shotgun (WGS) entry which is preliminary data.</text>
</comment>
<keyword evidence="2" id="KW-0732">Signal</keyword>
<gene>
    <name evidence="4" type="ORF">HYH03_007021</name>
</gene>
<evidence type="ECO:0000313" key="5">
    <source>
        <dbReference type="Proteomes" id="UP000612055"/>
    </source>
</evidence>
<dbReference type="PANTHER" id="PTHR24216:SF65">
    <property type="entry name" value="PAXILLIN-LIKE PROTEIN 1"/>
    <property type="match status" value="1"/>
</dbReference>
<feature type="compositionally biased region" description="Pro residues" evidence="1">
    <location>
        <begin position="606"/>
        <end position="619"/>
    </location>
</feature>
<feature type="compositionally biased region" description="Pro residues" evidence="1">
    <location>
        <begin position="520"/>
        <end position="598"/>
    </location>
</feature>
<dbReference type="Proteomes" id="UP000612055">
    <property type="component" value="Unassembled WGS sequence"/>
</dbReference>
<dbReference type="SUPFAM" id="SSF55486">
    <property type="entry name" value="Metalloproteases ('zincins'), catalytic domain"/>
    <property type="match status" value="1"/>
</dbReference>
<feature type="chain" id="PRO_5032861898" description="Peptidase M11 gametolysin domain-containing protein" evidence="2">
    <location>
        <begin position="29"/>
        <end position="681"/>
    </location>
</feature>
<accession>A0A835Y1B8</accession>
<feature type="compositionally biased region" description="Pro residues" evidence="1">
    <location>
        <begin position="628"/>
        <end position="640"/>
    </location>
</feature>
<dbReference type="OrthoDB" id="541044at2759"/>
<sequence length="681" mass="72718">MAPRLQTGAAGPCVACLLYLVMVSATLAQQTTTDVVEGELDVLIVEDQPDPLFVIRSKEGPAVPLAVATPDALVPYAGYTLRVRRSRAPSAPNTSSRRHLRATTDTANSSSIFGDGFPLDTFEIVAPPGGVKEQNVGPVNITSVIFLMKFTGSCSYNRPIDAPSFRAQWFNAESQGNMNTMENMWGTCSLGQAKLKDQVIIEVEVPCAGSTSFGNYNSAASCNTPELYGWMGMAERYAVETLKLNISSIKQQIAVLPVQMIPRCPWAGLASVGCAGTRCFVWIAGDMASNLRIFFHEVGHNLGLMHSLRAGSTSDYGDITCAMGSANACYNAPNNWKLGWSSPVEGGDLNSTSLLPGRWRSYTLPFQVRQRNSHIRILPDWARTAASPNTEQLTPVPAYYISLRTTEPPFERWTRDVVNPGRVLVHTSSVTQSSLSFQKSTLQALVAPGGQFDAPLPVGLSVRVSTITNATGAAVSICRANRPSESLSDDSCSDGLDNDCDGLADDDDPDCQDKVASTSPSPPPPSRKPPSPKPPSPKPPSPKPPSPKPPSPKPSSPKPPSPKPPSPKPSSPKPPSPKPSSPKPPSPRPPSPRPPSPKPPKKKASSPPPPLPSLPSLPKPPKKNRKASPPPVRPSPPPPRAPKRPKKSPPPTPAPESPAPPSPKPLRKAKKSPPPAWIRRI</sequence>
<dbReference type="EMBL" id="JAEHOE010000028">
    <property type="protein sequence ID" value="KAG2494777.1"/>
    <property type="molecule type" value="Genomic_DNA"/>
</dbReference>
<dbReference type="InterPro" id="IPR008752">
    <property type="entry name" value="Peptidase_M11"/>
</dbReference>
<feature type="compositionally biased region" description="Acidic residues" evidence="1">
    <location>
        <begin position="498"/>
        <end position="510"/>
    </location>
</feature>
<reference evidence="4" key="1">
    <citation type="journal article" date="2020" name="bioRxiv">
        <title>Comparative genomics of Chlamydomonas.</title>
        <authorList>
            <person name="Craig R.J."/>
            <person name="Hasan A.R."/>
            <person name="Ness R.W."/>
            <person name="Keightley P.D."/>
        </authorList>
    </citation>
    <scope>NUCLEOTIDE SEQUENCE</scope>
    <source>
        <strain evidence="4">CCAP 11/70</strain>
    </source>
</reference>
<evidence type="ECO:0000256" key="2">
    <source>
        <dbReference type="SAM" id="SignalP"/>
    </source>
</evidence>